<protein>
    <recommendedName>
        <fullName evidence="2">Inhibitor I9 domain-containing protein</fullName>
    </recommendedName>
</protein>
<dbReference type="InterPro" id="IPR010259">
    <property type="entry name" value="S8pro/Inhibitor_I9"/>
</dbReference>
<feature type="domain" description="Inhibitor I9" evidence="2">
    <location>
        <begin position="4"/>
        <end position="73"/>
    </location>
</feature>
<evidence type="ECO:0000259" key="2">
    <source>
        <dbReference type="Pfam" id="PF05922"/>
    </source>
</evidence>
<organism evidence="3 4">
    <name type="scientific">Choanephora cucurbitarum</name>
    <dbReference type="NCBI Taxonomy" id="101091"/>
    <lineage>
        <taxon>Eukaryota</taxon>
        <taxon>Fungi</taxon>
        <taxon>Fungi incertae sedis</taxon>
        <taxon>Mucoromycota</taxon>
        <taxon>Mucoromycotina</taxon>
        <taxon>Mucoromycetes</taxon>
        <taxon>Mucorales</taxon>
        <taxon>Mucorineae</taxon>
        <taxon>Choanephoraceae</taxon>
        <taxon>Choanephoroideae</taxon>
        <taxon>Choanephora</taxon>
    </lineage>
</organism>
<dbReference type="Pfam" id="PF05922">
    <property type="entry name" value="Inhibitor_I9"/>
    <property type="match status" value="1"/>
</dbReference>
<name>A0A1C7N0W9_9FUNG</name>
<sequence length="81" mass="8825">MSSQYIVTFKRDTPSEIIEQKIKEVEASGATITHRYDSAIKGFSVAVPDDAVNTLSFEHEHITGVEADGEVTTQGKSLLKA</sequence>
<dbReference type="Gene3D" id="3.30.70.80">
    <property type="entry name" value="Peptidase S8 propeptide/proteinase inhibitor I9"/>
    <property type="match status" value="1"/>
</dbReference>
<dbReference type="InterPro" id="IPR052471">
    <property type="entry name" value="PBI_I9"/>
</dbReference>
<dbReference type="PANTHER" id="PTHR28288:SF2">
    <property type="entry name" value="PROTEASE B INHIBITOR 2"/>
    <property type="match status" value="1"/>
</dbReference>
<proteinExistence type="inferred from homology"/>
<dbReference type="AlphaFoldDB" id="A0A1C7N0W9"/>
<dbReference type="FunFam" id="3.30.70.80:FF:000005">
    <property type="entry name" value="Proteinase inhibitor I2B"/>
    <property type="match status" value="1"/>
</dbReference>
<dbReference type="GO" id="GO:0004866">
    <property type="term" value="F:endopeptidase inhibitor activity"/>
    <property type="evidence" value="ECO:0007669"/>
    <property type="project" value="TreeGrafter"/>
</dbReference>
<keyword evidence="4" id="KW-1185">Reference proteome</keyword>
<comment type="caution">
    <text evidence="3">The sequence shown here is derived from an EMBL/GenBank/DDBJ whole genome shotgun (WGS) entry which is preliminary data.</text>
</comment>
<evidence type="ECO:0000313" key="4">
    <source>
        <dbReference type="Proteomes" id="UP000093000"/>
    </source>
</evidence>
<gene>
    <name evidence="3" type="ORF">A0J61_09226</name>
</gene>
<dbReference type="GO" id="GO:0042144">
    <property type="term" value="P:vacuole fusion, non-autophagic"/>
    <property type="evidence" value="ECO:0007669"/>
    <property type="project" value="TreeGrafter"/>
</dbReference>
<dbReference type="PANTHER" id="PTHR28288">
    <property type="entry name" value="PROTEASE B INHIBITOR 2"/>
    <property type="match status" value="1"/>
</dbReference>
<dbReference type="InterPro" id="IPR037045">
    <property type="entry name" value="S8pro/Inhibitor_I9_sf"/>
</dbReference>
<dbReference type="EMBL" id="LUGH01000803">
    <property type="protein sequence ID" value="OBZ82723.1"/>
    <property type="molecule type" value="Genomic_DNA"/>
</dbReference>
<reference evidence="3 4" key="1">
    <citation type="submission" date="2016-03" db="EMBL/GenBank/DDBJ databases">
        <title>Choanephora cucurbitarum.</title>
        <authorList>
            <person name="Min B."/>
            <person name="Park H."/>
            <person name="Park J.-H."/>
            <person name="Shin H.-D."/>
            <person name="Choi I.-G."/>
        </authorList>
    </citation>
    <scope>NUCLEOTIDE SEQUENCE [LARGE SCALE GENOMIC DNA]</scope>
    <source>
        <strain evidence="3 4">KUS-F28377</strain>
    </source>
</reference>
<dbReference type="OrthoDB" id="5518345at2759"/>
<evidence type="ECO:0000313" key="3">
    <source>
        <dbReference type="EMBL" id="OBZ82723.1"/>
    </source>
</evidence>
<accession>A0A1C7N0W9</accession>
<evidence type="ECO:0000256" key="1">
    <source>
        <dbReference type="ARBA" id="ARBA00038069"/>
    </source>
</evidence>
<dbReference type="InParanoid" id="A0A1C7N0W9"/>
<dbReference type="SUPFAM" id="SSF54897">
    <property type="entry name" value="Protease propeptides/inhibitors"/>
    <property type="match status" value="1"/>
</dbReference>
<comment type="similarity">
    <text evidence="1">Belongs to the protease inhibitor I9 family.</text>
</comment>
<dbReference type="STRING" id="101091.A0A1C7N0W9"/>
<dbReference type="Proteomes" id="UP000093000">
    <property type="component" value="Unassembled WGS sequence"/>
</dbReference>